<comment type="caution">
    <text evidence="2">The sequence shown here is derived from an EMBL/GenBank/DDBJ whole genome shotgun (WGS) entry which is preliminary data.</text>
</comment>
<sequence>MASNISTEHEVPTADSHTTDVNLITQSKCGSGDIADAEIMLKSTTDNGAEKLMSLNINETDGIRPEEAVRPLENRTDASENQDTEPGDGANKSQLLNQKFELIAKYMDLAANKKRHSYLLAEQTISGFLVLCLGDEDLRIVERSMAVFMTFGKHPENISALQELKFLQDALRCVARNPEIQDDVKYEARKLAKKLLPVPLISQPLAEVSDSTKNIEAGTSMNGKDIINQLQKPADLNTTMSTMKRKNKGRETILLVENNVLQQRTERTKITQALISVPGIISVTYDIKRNYCIVRGKRNVPSEHFGRAVAVLRVADVFVVRKNESGDEVKVPVPSDDQENNIQYPLYPEEVENEDKDESRSVAKTGQHNAEDSSFLKSARNFLKRSFYW</sequence>
<name>A0ABP1RNI9_9HEXA</name>
<dbReference type="EMBL" id="CAXLJM020000088">
    <property type="protein sequence ID" value="CAL8131508.1"/>
    <property type="molecule type" value="Genomic_DNA"/>
</dbReference>
<dbReference type="Proteomes" id="UP001642540">
    <property type="component" value="Unassembled WGS sequence"/>
</dbReference>
<dbReference type="PANTHER" id="PTHR28592">
    <property type="entry name" value="ARMADILLO REPEAT-CONTAINING PROTEIN 1"/>
    <property type="match status" value="1"/>
</dbReference>
<evidence type="ECO:0000256" key="1">
    <source>
        <dbReference type="SAM" id="MobiDB-lite"/>
    </source>
</evidence>
<evidence type="ECO:0008006" key="4">
    <source>
        <dbReference type="Google" id="ProtNLM"/>
    </source>
</evidence>
<feature type="region of interest" description="Disordered" evidence="1">
    <location>
        <begin position="347"/>
        <end position="372"/>
    </location>
</feature>
<protein>
    <recommendedName>
        <fullName evidence="4">Armadillo repeat-containing protein 1</fullName>
    </recommendedName>
</protein>
<gene>
    <name evidence="2" type="ORF">ODALV1_LOCUS24213</name>
</gene>
<keyword evidence="3" id="KW-1185">Reference proteome</keyword>
<feature type="compositionally biased region" description="Basic and acidic residues" evidence="1">
    <location>
        <begin position="61"/>
        <end position="78"/>
    </location>
</feature>
<feature type="region of interest" description="Disordered" evidence="1">
    <location>
        <begin position="60"/>
        <end position="92"/>
    </location>
</feature>
<organism evidence="2 3">
    <name type="scientific">Orchesella dallaii</name>
    <dbReference type="NCBI Taxonomy" id="48710"/>
    <lineage>
        <taxon>Eukaryota</taxon>
        <taxon>Metazoa</taxon>
        <taxon>Ecdysozoa</taxon>
        <taxon>Arthropoda</taxon>
        <taxon>Hexapoda</taxon>
        <taxon>Collembola</taxon>
        <taxon>Entomobryomorpha</taxon>
        <taxon>Entomobryoidea</taxon>
        <taxon>Orchesellidae</taxon>
        <taxon>Orchesellinae</taxon>
        <taxon>Orchesella</taxon>
    </lineage>
</organism>
<proteinExistence type="predicted"/>
<evidence type="ECO:0000313" key="3">
    <source>
        <dbReference type="Proteomes" id="UP001642540"/>
    </source>
</evidence>
<reference evidence="2 3" key="1">
    <citation type="submission" date="2024-08" db="EMBL/GenBank/DDBJ databases">
        <authorList>
            <person name="Cucini C."/>
            <person name="Frati F."/>
        </authorList>
    </citation>
    <scope>NUCLEOTIDE SEQUENCE [LARGE SCALE GENOMIC DNA]</scope>
</reference>
<evidence type="ECO:0000313" key="2">
    <source>
        <dbReference type="EMBL" id="CAL8131508.1"/>
    </source>
</evidence>
<accession>A0ABP1RNI9</accession>
<dbReference type="PANTHER" id="PTHR28592:SF1">
    <property type="entry name" value="ARMADILLO REPEAT-CONTAINING PROTEIN 1"/>
    <property type="match status" value="1"/>
</dbReference>